<dbReference type="PANTHER" id="PTHR11781:SF22">
    <property type="entry name" value="TYPE I IODOTHYRONINE DEIODINASE"/>
    <property type="match status" value="1"/>
</dbReference>
<evidence type="ECO:0000256" key="1">
    <source>
        <dbReference type="SAM" id="MobiDB-lite"/>
    </source>
</evidence>
<sequence length="91" mass="10089">MKNDPVSNETQEPKEYDDRLGNASTCVETLGIEIPCLIDDMKNSTDGAYSGWPDRLFVVDVDGKIAFRGEPGPRGFDPKAMEKALKEVLKK</sequence>
<reference evidence="2 3" key="1">
    <citation type="journal article" date="2016" name="Nat. Commun.">
        <title>Thousands of microbial genomes shed light on interconnected biogeochemical processes in an aquifer system.</title>
        <authorList>
            <person name="Anantharaman K."/>
            <person name="Brown C.T."/>
            <person name="Hug L.A."/>
            <person name="Sharon I."/>
            <person name="Castelle C.J."/>
            <person name="Probst A.J."/>
            <person name="Thomas B.C."/>
            <person name="Singh A."/>
            <person name="Wilkins M.J."/>
            <person name="Karaoz U."/>
            <person name="Brodie E.L."/>
            <person name="Williams K.H."/>
            <person name="Hubbard S.S."/>
            <person name="Banfield J.F."/>
        </authorList>
    </citation>
    <scope>NUCLEOTIDE SEQUENCE [LARGE SCALE GENOMIC DNA]</scope>
    <source>
        <strain evidence="3">RIFCSPLOWO2_12_FULL_64_10</strain>
    </source>
</reference>
<feature type="compositionally biased region" description="Basic and acidic residues" evidence="1">
    <location>
        <begin position="11"/>
        <end position="20"/>
    </location>
</feature>
<name>A0A1F6CAK4_HANXR</name>
<organism evidence="2 3">
    <name type="scientific">Handelsmanbacteria sp. (strain RIFCSPLOWO2_12_FULL_64_10)</name>
    <dbReference type="NCBI Taxonomy" id="1817868"/>
    <lineage>
        <taxon>Bacteria</taxon>
        <taxon>Candidatus Handelsmaniibacteriota</taxon>
    </lineage>
</organism>
<evidence type="ECO:0008006" key="4">
    <source>
        <dbReference type="Google" id="ProtNLM"/>
    </source>
</evidence>
<comment type="caution">
    <text evidence="2">The sequence shown here is derived from an EMBL/GenBank/DDBJ whole genome shotgun (WGS) entry which is preliminary data.</text>
</comment>
<dbReference type="PANTHER" id="PTHR11781">
    <property type="entry name" value="IODOTHYRONINE DEIODINASE"/>
    <property type="match status" value="1"/>
</dbReference>
<dbReference type="InterPro" id="IPR000643">
    <property type="entry name" value="Iodothyronine_deiodinase"/>
</dbReference>
<proteinExistence type="predicted"/>
<dbReference type="Gene3D" id="3.40.30.10">
    <property type="entry name" value="Glutaredoxin"/>
    <property type="match status" value="1"/>
</dbReference>
<feature type="compositionally biased region" description="Polar residues" evidence="1">
    <location>
        <begin position="1"/>
        <end position="10"/>
    </location>
</feature>
<evidence type="ECO:0000313" key="3">
    <source>
        <dbReference type="Proteomes" id="UP000178606"/>
    </source>
</evidence>
<feature type="region of interest" description="Disordered" evidence="1">
    <location>
        <begin position="1"/>
        <end position="21"/>
    </location>
</feature>
<gene>
    <name evidence="2" type="ORF">A3F84_08825</name>
</gene>
<protein>
    <recommendedName>
        <fullName evidence="4">Deiodinase</fullName>
    </recommendedName>
</protein>
<dbReference type="Pfam" id="PF00837">
    <property type="entry name" value="T4_deiodinase"/>
    <property type="match status" value="1"/>
</dbReference>
<dbReference type="GO" id="GO:0004800">
    <property type="term" value="F:thyroxine 5'-deiodinase activity"/>
    <property type="evidence" value="ECO:0007669"/>
    <property type="project" value="InterPro"/>
</dbReference>
<dbReference type="AlphaFoldDB" id="A0A1F6CAK4"/>
<accession>A0A1F6CAK4</accession>
<dbReference type="EMBL" id="MFKF01000332">
    <property type="protein sequence ID" value="OGG46228.1"/>
    <property type="molecule type" value="Genomic_DNA"/>
</dbReference>
<evidence type="ECO:0000313" key="2">
    <source>
        <dbReference type="EMBL" id="OGG46228.1"/>
    </source>
</evidence>
<dbReference type="Proteomes" id="UP000178606">
    <property type="component" value="Unassembled WGS sequence"/>
</dbReference>